<dbReference type="Pfam" id="PF00293">
    <property type="entry name" value="NUDIX"/>
    <property type="match status" value="1"/>
</dbReference>
<reference evidence="2 3" key="1">
    <citation type="journal article" date="2015" name="Nature">
        <title>rRNA introns, odd ribosomes, and small enigmatic genomes across a large radiation of phyla.</title>
        <authorList>
            <person name="Brown C.T."/>
            <person name="Hug L.A."/>
            <person name="Thomas B.C."/>
            <person name="Sharon I."/>
            <person name="Castelle C.J."/>
            <person name="Singh A."/>
            <person name="Wilkins M.J."/>
            <person name="Williams K.H."/>
            <person name="Banfield J.F."/>
        </authorList>
    </citation>
    <scope>NUCLEOTIDE SEQUENCE [LARGE SCALE GENOMIC DNA]</scope>
</reference>
<evidence type="ECO:0000259" key="1">
    <source>
        <dbReference type="PROSITE" id="PS51462"/>
    </source>
</evidence>
<comment type="caution">
    <text evidence="2">The sequence shown here is derived from an EMBL/GenBank/DDBJ whole genome shotgun (WGS) entry which is preliminary data.</text>
</comment>
<dbReference type="PROSITE" id="PS51462">
    <property type="entry name" value="NUDIX"/>
    <property type="match status" value="1"/>
</dbReference>
<gene>
    <name evidence="2" type="ORF">UV07_C0001G0034</name>
</gene>
<dbReference type="InterPro" id="IPR015797">
    <property type="entry name" value="NUDIX_hydrolase-like_dom_sf"/>
</dbReference>
<evidence type="ECO:0000313" key="3">
    <source>
        <dbReference type="Proteomes" id="UP000033986"/>
    </source>
</evidence>
<organism evidence="2 3">
    <name type="scientific">Candidatus Azambacteria bacterium GW2011_GWB1_42_17</name>
    <dbReference type="NCBI Taxonomy" id="1618615"/>
    <lineage>
        <taxon>Bacteria</taxon>
        <taxon>Candidatus Azamiibacteriota</taxon>
    </lineage>
</organism>
<feature type="domain" description="Nudix hydrolase" evidence="1">
    <location>
        <begin position="1"/>
        <end position="164"/>
    </location>
</feature>
<dbReference type="Gene3D" id="3.90.79.10">
    <property type="entry name" value="Nucleoside Triphosphate Pyrophosphohydrolase"/>
    <property type="match status" value="1"/>
</dbReference>
<accession>A0A0G0Z8F9</accession>
<dbReference type="AlphaFoldDB" id="A0A0G0Z8F9"/>
<dbReference type="EMBL" id="LCDB01000001">
    <property type="protein sequence ID" value="KKS44914.1"/>
    <property type="molecule type" value="Genomic_DNA"/>
</dbReference>
<sequence length="177" mass="20138">MKSVAIPIVVKVDDEGAVWVHTQTRQVIDKDYDSMYHGTQETCGETVNDYENIITAAIRGCREELGCPNLIPEKVIGADGKFFSTRLEDEILGLKPYYLVQQLKGPQPWMGLGFIVIVSSDIEFHPDSDGEVSAHRWWKPEDLLKDLWENPACFMGLHYPILIKVCQDFIEGKIHVF</sequence>
<dbReference type="SUPFAM" id="SSF55811">
    <property type="entry name" value="Nudix"/>
    <property type="match status" value="1"/>
</dbReference>
<proteinExistence type="predicted"/>
<dbReference type="Proteomes" id="UP000033986">
    <property type="component" value="Unassembled WGS sequence"/>
</dbReference>
<dbReference type="CDD" id="cd02883">
    <property type="entry name" value="NUDIX_Hydrolase"/>
    <property type="match status" value="1"/>
</dbReference>
<dbReference type="InterPro" id="IPR000086">
    <property type="entry name" value="NUDIX_hydrolase_dom"/>
</dbReference>
<protein>
    <recommendedName>
        <fullName evidence="1">Nudix hydrolase domain-containing protein</fullName>
    </recommendedName>
</protein>
<evidence type="ECO:0000313" key="2">
    <source>
        <dbReference type="EMBL" id="KKS44914.1"/>
    </source>
</evidence>
<name>A0A0G0Z8F9_9BACT</name>